<dbReference type="AlphaFoldDB" id="A0A5A7SU57"/>
<dbReference type="Gene3D" id="3.30.70.270">
    <property type="match status" value="1"/>
</dbReference>
<name>A0A5A7SU57_CUCMM</name>
<dbReference type="InterPro" id="IPR021109">
    <property type="entry name" value="Peptidase_aspartic_dom_sf"/>
</dbReference>
<dbReference type="PANTHER" id="PTHR15503">
    <property type="entry name" value="LDOC1 RELATED"/>
    <property type="match status" value="1"/>
</dbReference>
<protein>
    <submittedName>
        <fullName evidence="1">Ty3-gypsy retroelement transposase</fullName>
    </submittedName>
</protein>
<dbReference type="Gene3D" id="2.40.70.10">
    <property type="entry name" value="Acid Proteases"/>
    <property type="match status" value="1"/>
</dbReference>
<dbReference type="EMBL" id="SSTD01014931">
    <property type="protein sequence ID" value="TYK03475.1"/>
    <property type="molecule type" value="Genomic_DNA"/>
</dbReference>
<evidence type="ECO:0000313" key="4">
    <source>
        <dbReference type="Proteomes" id="UP000321947"/>
    </source>
</evidence>
<dbReference type="OrthoDB" id="1306062at2759"/>
<gene>
    <name evidence="2" type="ORF">E5676_scaffold121G00900</name>
    <name evidence="1" type="ORF">E6C27_scaffold269G001770</name>
</gene>
<accession>A0A5A7SU57</accession>
<dbReference type="PANTHER" id="PTHR15503:SF22">
    <property type="entry name" value="TRANSPOSON TY3-I GAG POLYPROTEIN"/>
    <property type="match status" value="1"/>
</dbReference>
<evidence type="ECO:0000313" key="3">
    <source>
        <dbReference type="Proteomes" id="UP000321393"/>
    </source>
</evidence>
<evidence type="ECO:0000313" key="1">
    <source>
        <dbReference type="EMBL" id="KAA0033061.1"/>
    </source>
</evidence>
<sequence length="300" mass="34485">MRTITLRSSNSGEVRKERSMKRLPDVEFQARKEKGLCFKCNEKYSAYHKWTMKVRGKLQNEEVVILIDCGDTHNFVSEKLVKQLQLPIKETPHYGEKFLPLELGGVDIILRMQWLYLLGVTVVDWNNLSLTFSCHDKQICIKGDPSLTKSRVSLKNIIKSWGDHDEGYLTECRAVEVGGLIKAEFCEADENPTTTDSVLILLDKHTNVFEWPKRLPPRRSIEHHIHLKKGTDPINVRPYRVVNNATIPDKFPIPVVEELLVELSGASLFSKIDLKVGYHQIRMADEDIEKTAFRTQEDSL</sequence>
<dbReference type="Proteomes" id="UP000321393">
    <property type="component" value="Unassembled WGS sequence"/>
</dbReference>
<dbReference type="Proteomes" id="UP000321947">
    <property type="component" value="Unassembled WGS sequence"/>
</dbReference>
<dbReference type="InterPro" id="IPR032567">
    <property type="entry name" value="RTL1-rel"/>
</dbReference>
<dbReference type="InterPro" id="IPR043502">
    <property type="entry name" value="DNA/RNA_pol_sf"/>
</dbReference>
<dbReference type="SUPFAM" id="SSF56672">
    <property type="entry name" value="DNA/RNA polymerases"/>
    <property type="match status" value="1"/>
</dbReference>
<organism evidence="1 3">
    <name type="scientific">Cucumis melo var. makuwa</name>
    <name type="common">Oriental melon</name>
    <dbReference type="NCBI Taxonomy" id="1194695"/>
    <lineage>
        <taxon>Eukaryota</taxon>
        <taxon>Viridiplantae</taxon>
        <taxon>Streptophyta</taxon>
        <taxon>Embryophyta</taxon>
        <taxon>Tracheophyta</taxon>
        <taxon>Spermatophyta</taxon>
        <taxon>Magnoliopsida</taxon>
        <taxon>eudicotyledons</taxon>
        <taxon>Gunneridae</taxon>
        <taxon>Pentapetalae</taxon>
        <taxon>rosids</taxon>
        <taxon>fabids</taxon>
        <taxon>Cucurbitales</taxon>
        <taxon>Cucurbitaceae</taxon>
        <taxon>Benincaseae</taxon>
        <taxon>Cucumis</taxon>
    </lineage>
</organism>
<dbReference type="CDD" id="cd00303">
    <property type="entry name" value="retropepsin_like"/>
    <property type="match status" value="1"/>
</dbReference>
<dbReference type="EMBL" id="SSTE01020983">
    <property type="protein sequence ID" value="KAA0033061.1"/>
    <property type="molecule type" value="Genomic_DNA"/>
</dbReference>
<dbReference type="InterPro" id="IPR043128">
    <property type="entry name" value="Rev_trsase/Diguanyl_cyclase"/>
</dbReference>
<reference evidence="3 4" key="1">
    <citation type="submission" date="2019-08" db="EMBL/GenBank/DDBJ databases">
        <title>Draft genome sequences of two oriental melons (Cucumis melo L. var makuwa).</title>
        <authorList>
            <person name="Kwon S.-Y."/>
        </authorList>
    </citation>
    <scope>NUCLEOTIDE SEQUENCE [LARGE SCALE GENOMIC DNA]</scope>
    <source>
        <strain evidence="4">cv. Chang Bougi</strain>
        <strain evidence="3">cv. SW 3</strain>
        <tissue evidence="1">Leaf</tissue>
    </source>
</reference>
<comment type="caution">
    <text evidence="1">The sequence shown here is derived from an EMBL/GenBank/DDBJ whole genome shotgun (WGS) entry which is preliminary data.</text>
</comment>
<dbReference type="Gene3D" id="3.10.10.10">
    <property type="entry name" value="HIV Type 1 Reverse Transcriptase, subunit A, domain 1"/>
    <property type="match status" value="1"/>
</dbReference>
<evidence type="ECO:0000313" key="2">
    <source>
        <dbReference type="EMBL" id="TYK03475.1"/>
    </source>
</evidence>
<proteinExistence type="predicted"/>